<dbReference type="Pfam" id="PF00496">
    <property type="entry name" value="SBP_bac_5"/>
    <property type="match status" value="1"/>
</dbReference>
<evidence type="ECO:0000259" key="6">
    <source>
        <dbReference type="Pfam" id="PF00496"/>
    </source>
</evidence>
<dbReference type="InterPro" id="IPR023920">
    <property type="entry name" value="ABC_transptr_sub-bd_KPN01854"/>
</dbReference>
<dbReference type="NCBIfam" id="TIGR04028">
    <property type="entry name" value="SBP_KPN_01854"/>
    <property type="match status" value="1"/>
</dbReference>
<dbReference type="GO" id="GO:0030288">
    <property type="term" value="C:outer membrane-bounded periplasmic space"/>
    <property type="evidence" value="ECO:0007669"/>
    <property type="project" value="UniProtKB-ARBA"/>
</dbReference>
<dbReference type="STRING" id="728005.SAMN04488059_10619"/>
<dbReference type="PIRSF" id="PIRSF002741">
    <property type="entry name" value="MppA"/>
    <property type="match status" value="1"/>
</dbReference>
<dbReference type="CDD" id="cd08492">
    <property type="entry name" value="PBP2_NikA_DppA_OppA_like_15"/>
    <property type="match status" value="1"/>
</dbReference>
<name>A0A1I1JMP5_9HYPH</name>
<dbReference type="InterPro" id="IPR039424">
    <property type="entry name" value="SBP_5"/>
</dbReference>
<feature type="signal peptide" evidence="5">
    <location>
        <begin position="1"/>
        <end position="29"/>
    </location>
</feature>
<evidence type="ECO:0000313" key="8">
    <source>
        <dbReference type="Proteomes" id="UP000182258"/>
    </source>
</evidence>
<gene>
    <name evidence="7" type="ORF">SAMN04488059_10619</name>
</gene>
<evidence type="ECO:0000256" key="4">
    <source>
        <dbReference type="ARBA" id="ARBA00022729"/>
    </source>
</evidence>
<dbReference type="EMBL" id="FOMB01000006">
    <property type="protein sequence ID" value="SFC49899.1"/>
    <property type="molecule type" value="Genomic_DNA"/>
</dbReference>
<evidence type="ECO:0000256" key="3">
    <source>
        <dbReference type="ARBA" id="ARBA00022448"/>
    </source>
</evidence>
<evidence type="ECO:0000256" key="5">
    <source>
        <dbReference type="SAM" id="SignalP"/>
    </source>
</evidence>
<evidence type="ECO:0000256" key="2">
    <source>
        <dbReference type="ARBA" id="ARBA00005695"/>
    </source>
</evidence>
<dbReference type="Proteomes" id="UP000182258">
    <property type="component" value="Unassembled WGS sequence"/>
</dbReference>
<reference evidence="7 8" key="1">
    <citation type="submission" date="2016-10" db="EMBL/GenBank/DDBJ databases">
        <authorList>
            <person name="de Groot N.N."/>
        </authorList>
    </citation>
    <scope>NUCLEOTIDE SEQUENCE [LARGE SCALE GENOMIC DNA]</scope>
    <source>
        <strain evidence="7 8">CGMCC 1.10210</strain>
    </source>
</reference>
<dbReference type="GO" id="GO:0015833">
    <property type="term" value="P:peptide transport"/>
    <property type="evidence" value="ECO:0007669"/>
    <property type="project" value="TreeGrafter"/>
</dbReference>
<evidence type="ECO:0000256" key="1">
    <source>
        <dbReference type="ARBA" id="ARBA00004418"/>
    </source>
</evidence>
<dbReference type="SUPFAM" id="SSF53850">
    <property type="entry name" value="Periplasmic binding protein-like II"/>
    <property type="match status" value="1"/>
</dbReference>
<feature type="domain" description="Solute-binding protein family 5" evidence="6">
    <location>
        <begin position="85"/>
        <end position="421"/>
    </location>
</feature>
<dbReference type="InterPro" id="IPR000914">
    <property type="entry name" value="SBP_5_dom"/>
</dbReference>
<dbReference type="GO" id="GO:1904680">
    <property type="term" value="F:peptide transmembrane transporter activity"/>
    <property type="evidence" value="ECO:0007669"/>
    <property type="project" value="TreeGrafter"/>
</dbReference>
<comment type="subcellular location">
    <subcellularLocation>
        <location evidence="1">Periplasm</location>
    </subcellularLocation>
</comment>
<proteinExistence type="inferred from homology"/>
<accession>A0A1I1JMP5</accession>
<dbReference type="GO" id="GO:0043190">
    <property type="term" value="C:ATP-binding cassette (ABC) transporter complex"/>
    <property type="evidence" value="ECO:0007669"/>
    <property type="project" value="InterPro"/>
</dbReference>
<dbReference type="Gene3D" id="3.40.190.10">
    <property type="entry name" value="Periplasmic binding protein-like II"/>
    <property type="match status" value="1"/>
</dbReference>
<dbReference type="PANTHER" id="PTHR30290">
    <property type="entry name" value="PERIPLASMIC BINDING COMPONENT OF ABC TRANSPORTER"/>
    <property type="match status" value="1"/>
</dbReference>
<dbReference type="Gene3D" id="3.10.105.10">
    <property type="entry name" value="Dipeptide-binding Protein, Domain 3"/>
    <property type="match status" value="1"/>
</dbReference>
<keyword evidence="3" id="KW-0813">Transport</keyword>
<comment type="similarity">
    <text evidence="2">Belongs to the bacterial solute-binding protein 5 family.</text>
</comment>
<evidence type="ECO:0000313" key="7">
    <source>
        <dbReference type="EMBL" id="SFC49899.1"/>
    </source>
</evidence>
<organism evidence="7 8">
    <name type="scientific">Devosia psychrophila</name>
    <dbReference type="NCBI Taxonomy" id="728005"/>
    <lineage>
        <taxon>Bacteria</taxon>
        <taxon>Pseudomonadati</taxon>
        <taxon>Pseudomonadota</taxon>
        <taxon>Alphaproteobacteria</taxon>
        <taxon>Hyphomicrobiales</taxon>
        <taxon>Devosiaceae</taxon>
        <taxon>Devosia</taxon>
    </lineage>
</organism>
<dbReference type="PANTHER" id="PTHR30290:SF9">
    <property type="entry name" value="OLIGOPEPTIDE-BINDING PROTEIN APPA"/>
    <property type="match status" value="1"/>
</dbReference>
<dbReference type="InterPro" id="IPR030678">
    <property type="entry name" value="Peptide/Ni-bd"/>
</dbReference>
<protein>
    <submittedName>
        <fullName evidence="7">Peptide/nickel transport system substrate-binding protein</fullName>
    </submittedName>
</protein>
<keyword evidence="4 5" id="KW-0732">Signal</keyword>
<feature type="chain" id="PRO_5010333088" evidence="5">
    <location>
        <begin position="30"/>
        <end position="548"/>
    </location>
</feature>
<sequence length="548" mass="59235">MSLIPSNALRRKVQSTLAAVLLTGVSAMAVVAQERPVQGGTLVYLEQQAHTNLYPPAGGFYPNSGILNQITDKLTWQNPETLQNEPWIAESWEINADATEYTFKLRSGVTFSDGTPLDAAAVARNFDTFGLGNKELGYPVAEAINNYDHSEVVDAQTIKFVFKKPAPGFLQATSVIGSGIVAPSVLDQPYAELGDATKIIGSGAFVIESEVLGQSLNLKVREDYAWGPANVDHQGRAYLDAIQYIVTPEDSVRIGALLAGQADIIRQIQAYDEPQVEAQSYTVLSAPTRGVNNNVSFRPENPLVRDLKVRQALTAATNSAEIVSTLFSSHYPQATSVIASTASGYVDLSEKLAFDLEKAKALLDEAGWVPGADGIREKDGAKLELNVYESLPQPQNRATLQLLSQQWGVVGVKLNVLAGDSGSAATDNLDPLKTPLRPAMVGRADPDVIKSNFFPTNRDSLLQKGGSNANATWEDPELNALLLSIASEPNPEKRIALTGDVQAYLLDQAYVIPIFEEPQVFASAPYVHDVSFDAVARPSFYNTWLSAR</sequence>
<dbReference type="AlphaFoldDB" id="A0A1I1JMP5"/>